<dbReference type="InterPro" id="IPR036322">
    <property type="entry name" value="WD40_repeat_dom_sf"/>
</dbReference>
<feature type="repeat" description="WD" evidence="1">
    <location>
        <begin position="1547"/>
        <end position="1579"/>
    </location>
</feature>
<dbReference type="PANTHER" id="PTHR13950">
    <property type="entry name" value="RABCONNECTIN-RELATED"/>
    <property type="match status" value="1"/>
</dbReference>
<feature type="domain" description="RAVE complex protein Rav1 C-terminal" evidence="3">
    <location>
        <begin position="226"/>
        <end position="525"/>
    </location>
</feature>
<organism evidence="4">
    <name type="scientific">Xenopsylla cheopis</name>
    <name type="common">Oriental rat flea</name>
    <name type="synonym">Pulex cheopis</name>
    <dbReference type="NCBI Taxonomy" id="163159"/>
    <lineage>
        <taxon>Eukaryota</taxon>
        <taxon>Metazoa</taxon>
        <taxon>Ecdysozoa</taxon>
        <taxon>Arthropoda</taxon>
        <taxon>Hexapoda</taxon>
        <taxon>Insecta</taxon>
        <taxon>Pterygota</taxon>
        <taxon>Neoptera</taxon>
        <taxon>Endopterygota</taxon>
        <taxon>Siphonaptera</taxon>
        <taxon>Pulicidae</taxon>
        <taxon>Xenopsyllinae</taxon>
        <taxon>Xenopsylla</taxon>
    </lineage>
</organism>
<dbReference type="SMART" id="SM00320">
    <property type="entry name" value="WD40"/>
    <property type="match status" value="6"/>
</dbReference>
<dbReference type="SUPFAM" id="SSF50978">
    <property type="entry name" value="WD40 repeat-like"/>
    <property type="match status" value="1"/>
</dbReference>
<dbReference type="GO" id="GO:0007035">
    <property type="term" value="P:vacuolar acidification"/>
    <property type="evidence" value="ECO:0007669"/>
    <property type="project" value="TreeGrafter"/>
</dbReference>
<dbReference type="PANTHER" id="PTHR13950:SF9">
    <property type="entry name" value="RABCONNECTIN-3A"/>
    <property type="match status" value="1"/>
</dbReference>
<evidence type="ECO:0000256" key="2">
    <source>
        <dbReference type="SAM" id="MobiDB-lite"/>
    </source>
</evidence>
<dbReference type="GO" id="GO:0043291">
    <property type="term" value="C:RAVE complex"/>
    <property type="evidence" value="ECO:0007669"/>
    <property type="project" value="TreeGrafter"/>
</dbReference>
<dbReference type="Pfam" id="PF00400">
    <property type="entry name" value="WD40"/>
    <property type="match status" value="2"/>
</dbReference>
<protein>
    <submittedName>
        <fullName evidence="4">Putative rabconnectin</fullName>
    </submittedName>
</protein>
<dbReference type="FunFam" id="2.130.10.10:FF:001065">
    <property type="entry name" value="Dual oxidase maturation factor, putative"/>
    <property type="match status" value="1"/>
</dbReference>
<feature type="region of interest" description="Disordered" evidence="2">
    <location>
        <begin position="638"/>
        <end position="673"/>
    </location>
</feature>
<keyword evidence="1" id="KW-0853">WD repeat</keyword>
<dbReference type="InterPro" id="IPR022033">
    <property type="entry name" value="Rav1p_C"/>
</dbReference>
<dbReference type="PROSITE" id="PS50082">
    <property type="entry name" value="WD_REPEATS_2"/>
    <property type="match status" value="2"/>
</dbReference>
<dbReference type="InterPro" id="IPR001680">
    <property type="entry name" value="WD40_rpt"/>
</dbReference>
<accession>A0A6M2DYS3</accession>
<evidence type="ECO:0000313" key="4">
    <source>
        <dbReference type="EMBL" id="NOV51485.1"/>
    </source>
</evidence>
<evidence type="ECO:0000259" key="3">
    <source>
        <dbReference type="Pfam" id="PF12234"/>
    </source>
</evidence>
<dbReference type="Pfam" id="PF12234">
    <property type="entry name" value="Rav1p_C"/>
    <property type="match status" value="1"/>
</dbReference>
<sequence>MELLNSGKIRWVKAILAHLVRCISGTYSLNTAGGDEDSLTRQRGWSRSRTLSVSCVPGTASPLEPRNSTTQFPEELTLDYAEITSIPPLPLWTLLAAEKETAATNEDGQEYNNLFDINTTNCEETLDDLLECDTDSPRRFDRRASVPERQGLSYFGPRQGRLLSRLLTHTHMPGLSSLDQMHLLALADTVSSCNTDFAERFANDAARNAIAKENLSGVPDAEVIATDSLDDCGLRFLLAMKHYTYLLRCLPIAQRAQFQRQGVGTNNLVWAFHSESEEELLNVIPSYAKGQAKWSTLKELGVGWWLRNNTLLKTCVEKLAKAAYQVNQDPLDAAIYYIAMKKKTLVWGLFRSKRDEKMTAFFSNDFTEDRWRKAALKNAFALLGKQRFEHAVAFFLLAGALRDALEVCLNKLEDLQLAMVIARLYESDRDQNPPNLKRLLYEEILGCDAEGNNQSTAKMHPDPFLRSMAYWILKEHSTSLSTLLLTGVGHLHSAHDDESDTRTDGHSTTDPNVFNFYVYLRTHPLLIKQHIAASAQERQKAHVTLGGFSYSSVTADTTTKNDPGRHLMLEDSITPLERQLYFTTAHGHFKAGCPALALEVLSKLPNKVIDPSQGDLNSPTKGKPQDVRIDTGMLSWGDTATKDNIDNAQTETSDDLWGPSTQKTESSDFDWGAPVSSMKEEELVLDWDDNKSEHSSDSDDAPVMKIDKKVKLESPPPQDQSVGTFDIMAQQLKFVACLKILMEELSTLATGYEVDGGQLRYQLYIWLEHEVDALRQLCGYSLGEPVQPKKVHESSTLDISSTNLSTSTNNLERSDTPTPSTKHEWPTLHEILMAEKIDFENKVQRAAKRKKWLKANETLLRTLLSYCSLHGASGGGLASVRMELILLLQELQQEKSQQQLLSPLPFPTTLPLLSATVAGNKTVIADPVRHLQSHAHDMLQTIIELSGPPQVANIQQLRRVFELRDLAVALSACIYQSLCDSDTCSIKNAVSSEAFLSPGLENIARLNATCGSTHLIGGAHARRRKYSTDEPVTVSTAPSKWPGVTNLRALLAREKDEDSPRLNLLLCESFVATYMALVVYSLCTCDSHILYRLVGHKFNNITWASLFGGGVKKLLRSANLQSRPVETQDKEATTTKDSMWNAVTSLTKQRVRLNMKLLGQFSGQSGPNMKEDKPTYREQFVPPEMSMVAYFLQKTQYVSSDDYDYDSAESVASDLESEEEEEEDVFANPLSTDARSSQVATALRRHRRENTQHSNPHSYSWSIIRLAVVRIVQNQLTEFLNIAGIEMQELPVSSPLIHGILRSLSQWQQLLSEELDSRGPAPADYIPGCYVETSATGPAIHKYRSLLEKSNTPFSPVLSAAAPVTRLWMYLVKQELVQEIFIRAVFGKRRSLTTILEPINGGSGCASVVDGTSRSGSIVQDGERLPNEQLPQPVRIIHKEQDHISAFCLNQVNPGLLALATPREVQEMDISLLLDSPSWLEDECEFDIMNLNKDVDSLPSSGFLVIQTSTDKNILSHSPNSGHNYAMPSSPQPGIAGQSGRGASVVLKHKVDNIKRMSSHPLMSLYLTGGQDGSVQLWEWGHQQVVCTPRAPGTFAKVTRARFSQHGNKFGIGDGDGNLSLWQVGLASNATQSFFTYQCHNKGIGDFVFLGSCSLLATAGHSSESKNVAMWDTLMPRKKSQVTAFTCHDQGASSLVYAPQHQLLISAGKKGDVCIFDVRQRQLRHRFQAHESPIKCLAMDPNEEYFVTGSADGDVKVWGLSIHSLLHSFPGEHAKGSFFKTIGQGVTQLHTDGAGRLFSCGVDGSMKVRQLPHPLY</sequence>
<feature type="region of interest" description="Disordered" evidence="2">
    <location>
        <begin position="791"/>
        <end position="823"/>
    </location>
</feature>
<dbReference type="PROSITE" id="PS50294">
    <property type="entry name" value="WD_REPEATS_REGION"/>
    <property type="match status" value="1"/>
</dbReference>
<dbReference type="InterPro" id="IPR052208">
    <property type="entry name" value="DmX-like/RAVE_component"/>
</dbReference>
<dbReference type="EMBL" id="GIIL01007759">
    <property type="protein sequence ID" value="NOV51485.1"/>
    <property type="molecule type" value="Transcribed_RNA"/>
</dbReference>
<dbReference type="Gene3D" id="2.130.10.10">
    <property type="entry name" value="YVTN repeat-like/Quinoprotein amine dehydrogenase"/>
    <property type="match status" value="2"/>
</dbReference>
<dbReference type="InterPro" id="IPR015943">
    <property type="entry name" value="WD40/YVTN_repeat-like_dom_sf"/>
</dbReference>
<feature type="repeat" description="WD" evidence="1">
    <location>
        <begin position="1727"/>
        <end position="1768"/>
    </location>
</feature>
<feature type="region of interest" description="Disordered" evidence="2">
    <location>
        <begin position="610"/>
        <end position="629"/>
    </location>
</feature>
<proteinExistence type="predicted"/>
<name>A0A6M2DYS3_XENCH</name>
<feature type="compositionally biased region" description="Low complexity" evidence="2">
    <location>
        <begin position="796"/>
        <end position="811"/>
    </location>
</feature>
<evidence type="ECO:0000256" key="1">
    <source>
        <dbReference type="PROSITE-ProRule" id="PRU00221"/>
    </source>
</evidence>
<reference evidence="4" key="1">
    <citation type="submission" date="2020-03" db="EMBL/GenBank/DDBJ databases">
        <title>Transcriptomic Profiling of the Digestive Tract of the Rat Flea, Xenopsylla cheopis, Following Blood Feeding and Infection with Yersinia pestis.</title>
        <authorList>
            <person name="Bland D.M."/>
            <person name="Martens C.A."/>
            <person name="Virtaneva K."/>
            <person name="Kanakabandi K."/>
            <person name="Long D."/>
            <person name="Rosenke R."/>
            <person name="Saturday G.A."/>
            <person name="Hoyt F.H."/>
            <person name="Bruno D.P."/>
            <person name="Ribeiro J.M.C."/>
            <person name="Hinnebusch J."/>
        </authorList>
    </citation>
    <scope>NUCLEOTIDE SEQUENCE</scope>
</reference>